<accession>A0A0F4PXV0</accession>
<keyword evidence="2" id="KW-1185">Reference proteome</keyword>
<protein>
    <recommendedName>
        <fullName evidence="3">Sortilin N-terminal domain-containing protein</fullName>
    </recommendedName>
</protein>
<evidence type="ECO:0000313" key="1">
    <source>
        <dbReference type="EMBL" id="KJY99841.1"/>
    </source>
</evidence>
<name>A0A0F4PXV0_9GAMM</name>
<evidence type="ECO:0008006" key="3">
    <source>
        <dbReference type="Google" id="ProtNLM"/>
    </source>
</evidence>
<dbReference type="AlphaFoldDB" id="A0A0F4PXV0"/>
<dbReference type="Proteomes" id="UP000033664">
    <property type="component" value="Unassembled WGS sequence"/>
</dbReference>
<dbReference type="PROSITE" id="PS51257">
    <property type="entry name" value="PROKAR_LIPOPROTEIN"/>
    <property type="match status" value="1"/>
</dbReference>
<gene>
    <name evidence="1" type="ORF">TW72_09445</name>
</gene>
<evidence type="ECO:0000313" key="2">
    <source>
        <dbReference type="Proteomes" id="UP000033664"/>
    </source>
</evidence>
<proteinExistence type="predicted"/>
<dbReference type="EMBL" id="JXXZ01000007">
    <property type="protein sequence ID" value="KJY99841.1"/>
    <property type="molecule type" value="Genomic_DNA"/>
</dbReference>
<organism evidence="1 2">
    <name type="scientific">Pseudoalteromonas ruthenica</name>
    <dbReference type="NCBI Taxonomy" id="151081"/>
    <lineage>
        <taxon>Bacteria</taxon>
        <taxon>Pseudomonadati</taxon>
        <taxon>Pseudomonadota</taxon>
        <taxon>Gammaproteobacteria</taxon>
        <taxon>Alteromonadales</taxon>
        <taxon>Pseudoalteromonadaceae</taxon>
        <taxon>Pseudoalteromonas</taxon>
    </lineage>
</organism>
<reference evidence="1 2" key="1">
    <citation type="journal article" date="2015" name="BMC Genomics">
        <title>Genome mining reveals unlocked bioactive potential of marine Gram-negative bacteria.</title>
        <authorList>
            <person name="Machado H."/>
            <person name="Sonnenschein E.C."/>
            <person name="Melchiorsen J."/>
            <person name="Gram L."/>
        </authorList>
    </citation>
    <scope>NUCLEOTIDE SEQUENCE [LARGE SCALE GENOMIC DNA]</scope>
    <source>
        <strain evidence="1 2">S3137</strain>
    </source>
</reference>
<sequence length="360" mass="39601">MFKQLTLLSVICATLTGCGGSDNATSTPIEPAPEPEPTPSGITFTDAGLSGERINHLVHFNDAIYAGTDTGLFKSSNDTFTQWQKVATTSAPISAMCANSTELFYATRPAQRSTLTKVSMNEELSHIEHRFAPSESEHIYALYCTESTLYGTGNLVLSASYDDGVSWQALAGEYGYAATGMTASMHKSDNMLWYGGQGAIENPILRRVDLENLAQQEYHDLFPAPSTIKAIKTTSQGEIIISGEGGLMKSADQGETWTQIYRDEQVPYRFYFDFIYTENTHTLISAGWNKSQKRAPQPLYVDVSDNGGEQWQRFHYDKSADYHGGVLSLLPLSSDEQSVSLLLGLDMGGVVKAQYYYPPH</sequence>
<comment type="caution">
    <text evidence="1">The sequence shown here is derived from an EMBL/GenBank/DDBJ whole genome shotgun (WGS) entry which is preliminary data.</text>
</comment>
<dbReference type="eggNOG" id="ENOG5032J4V">
    <property type="taxonomic scope" value="Bacteria"/>
</dbReference>
<dbReference type="InterPro" id="IPR015943">
    <property type="entry name" value="WD40/YVTN_repeat-like_dom_sf"/>
</dbReference>
<dbReference type="PATRIC" id="fig|151081.8.peg.1108"/>
<dbReference type="OrthoDB" id="9757809at2"/>
<dbReference type="SUPFAM" id="SSF110296">
    <property type="entry name" value="Oligoxyloglucan reducing end-specific cellobiohydrolase"/>
    <property type="match status" value="1"/>
</dbReference>
<dbReference type="RefSeq" id="WP_045978798.1">
    <property type="nucleotide sequence ID" value="NZ_JXXY01000004.1"/>
</dbReference>
<dbReference type="Gene3D" id="2.130.10.10">
    <property type="entry name" value="YVTN repeat-like/Quinoprotein amine dehydrogenase"/>
    <property type="match status" value="2"/>
</dbReference>
<dbReference type="GeneID" id="58228713"/>